<feature type="compositionally biased region" description="Acidic residues" evidence="1">
    <location>
        <begin position="323"/>
        <end position="382"/>
    </location>
</feature>
<organism evidence="2 3">
    <name type="scientific">Allomyces macrogynus (strain ATCC 38327)</name>
    <name type="common">Allomyces javanicus var. macrogynus</name>
    <dbReference type="NCBI Taxonomy" id="578462"/>
    <lineage>
        <taxon>Eukaryota</taxon>
        <taxon>Fungi</taxon>
        <taxon>Fungi incertae sedis</taxon>
        <taxon>Blastocladiomycota</taxon>
        <taxon>Blastocladiomycetes</taxon>
        <taxon>Blastocladiales</taxon>
        <taxon>Blastocladiaceae</taxon>
        <taxon>Allomyces</taxon>
    </lineage>
</organism>
<gene>
    <name evidence="2" type="ORF">AMAG_19872</name>
</gene>
<name>A0A0L0T2D5_ALLM3</name>
<keyword evidence="3" id="KW-1185">Reference proteome</keyword>
<dbReference type="VEuPathDB" id="FungiDB:AMAG_19872"/>
<dbReference type="OrthoDB" id="10669795at2759"/>
<sequence>MLPRRTQPRPCRYRPPRVRVPRRIPLRGRTRAMTAVRTCRRRLMQARRGCSHRGLPSGARPCCMACRCGKRRCSLRKRVGPSGMRASGVGLGSTALTHLPAEAGVTHPPAYGIVMDQDDDKYVYPDEFGFDVPLALGGTEIEILASPTHAAAGTGFTMPVDIESPGSFLRHMALDAPPPPSPPPALHSMPIPPPFSFAAHVRMVSDVSVAMSDMSSTASPFEMHSRMASATSDVSMRSRTASVVSDASTSRSASPIADVPAGLRCDSPLALAWAAEGENAVAMALGDTDATAAAASGIAKAVLDVLDACDWARSKPDARGADDVESDEELDSESGAESDAESDNENDHEDEHDDDQNGDEDDNQGEDGDDRDGDQVDGENDIENARSAAAAVPPPRQVQFAVSPAPSLTRTPLLETNDAPFSWPESRPAVAPEAAGAMSAVVRKAMADRCAYKVAAGAN</sequence>
<feature type="region of interest" description="Disordered" evidence="1">
    <location>
        <begin position="315"/>
        <end position="427"/>
    </location>
</feature>
<accession>A0A0L0T2D5</accession>
<proteinExistence type="predicted"/>
<dbReference type="AlphaFoldDB" id="A0A0L0T2D5"/>
<reference evidence="3" key="2">
    <citation type="submission" date="2009-11" db="EMBL/GenBank/DDBJ databases">
        <title>The Genome Sequence of Allomyces macrogynus strain ATCC 38327.</title>
        <authorList>
            <consortium name="The Broad Institute Genome Sequencing Platform"/>
            <person name="Russ C."/>
            <person name="Cuomo C."/>
            <person name="Shea T."/>
            <person name="Young S.K."/>
            <person name="Zeng Q."/>
            <person name="Koehrsen M."/>
            <person name="Haas B."/>
            <person name="Borodovsky M."/>
            <person name="Guigo R."/>
            <person name="Alvarado L."/>
            <person name="Berlin A."/>
            <person name="Borenstein D."/>
            <person name="Chen Z."/>
            <person name="Engels R."/>
            <person name="Freedman E."/>
            <person name="Gellesch M."/>
            <person name="Goldberg J."/>
            <person name="Griggs A."/>
            <person name="Gujja S."/>
            <person name="Heiman D."/>
            <person name="Hepburn T."/>
            <person name="Howarth C."/>
            <person name="Jen D."/>
            <person name="Larson L."/>
            <person name="Lewis B."/>
            <person name="Mehta T."/>
            <person name="Park D."/>
            <person name="Pearson M."/>
            <person name="Roberts A."/>
            <person name="Saif S."/>
            <person name="Shenoy N."/>
            <person name="Sisk P."/>
            <person name="Stolte C."/>
            <person name="Sykes S."/>
            <person name="Walk T."/>
            <person name="White J."/>
            <person name="Yandava C."/>
            <person name="Burger G."/>
            <person name="Gray M.W."/>
            <person name="Holland P.W.H."/>
            <person name="King N."/>
            <person name="Lang F.B.F."/>
            <person name="Roger A.J."/>
            <person name="Ruiz-Trillo I."/>
            <person name="Lander E."/>
            <person name="Nusbaum C."/>
        </authorList>
    </citation>
    <scope>NUCLEOTIDE SEQUENCE [LARGE SCALE GENOMIC DNA]</scope>
    <source>
        <strain evidence="3">ATCC 38327</strain>
    </source>
</reference>
<dbReference type="Proteomes" id="UP000054350">
    <property type="component" value="Unassembled WGS sequence"/>
</dbReference>
<evidence type="ECO:0000313" key="3">
    <source>
        <dbReference type="Proteomes" id="UP000054350"/>
    </source>
</evidence>
<evidence type="ECO:0000256" key="1">
    <source>
        <dbReference type="SAM" id="MobiDB-lite"/>
    </source>
</evidence>
<evidence type="ECO:0000313" key="2">
    <source>
        <dbReference type="EMBL" id="KNE68906.1"/>
    </source>
</evidence>
<feature type="compositionally biased region" description="Low complexity" evidence="1">
    <location>
        <begin position="385"/>
        <end position="402"/>
    </location>
</feature>
<protein>
    <submittedName>
        <fullName evidence="2">Uncharacterized protein</fullName>
    </submittedName>
</protein>
<reference evidence="2 3" key="1">
    <citation type="submission" date="2009-11" db="EMBL/GenBank/DDBJ databases">
        <title>Annotation of Allomyces macrogynus ATCC 38327.</title>
        <authorList>
            <consortium name="The Broad Institute Genome Sequencing Platform"/>
            <person name="Russ C."/>
            <person name="Cuomo C."/>
            <person name="Burger G."/>
            <person name="Gray M.W."/>
            <person name="Holland P.W.H."/>
            <person name="King N."/>
            <person name="Lang F.B.F."/>
            <person name="Roger A.J."/>
            <person name="Ruiz-Trillo I."/>
            <person name="Young S.K."/>
            <person name="Zeng Q."/>
            <person name="Gargeya S."/>
            <person name="Fitzgerald M."/>
            <person name="Haas B."/>
            <person name="Abouelleil A."/>
            <person name="Alvarado L."/>
            <person name="Arachchi H.M."/>
            <person name="Berlin A."/>
            <person name="Chapman S.B."/>
            <person name="Gearin G."/>
            <person name="Goldberg J."/>
            <person name="Griggs A."/>
            <person name="Gujja S."/>
            <person name="Hansen M."/>
            <person name="Heiman D."/>
            <person name="Howarth C."/>
            <person name="Larimer J."/>
            <person name="Lui A."/>
            <person name="MacDonald P.J.P."/>
            <person name="McCowen C."/>
            <person name="Montmayeur A."/>
            <person name="Murphy C."/>
            <person name="Neiman D."/>
            <person name="Pearson M."/>
            <person name="Priest M."/>
            <person name="Roberts A."/>
            <person name="Saif S."/>
            <person name="Shea T."/>
            <person name="Sisk P."/>
            <person name="Stolte C."/>
            <person name="Sykes S."/>
            <person name="Wortman J."/>
            <person name="Nusbaum C."/>
            <person name="Birren B."/>
        </authorList>
    </citation>
    <scope>NUCLEOTIDE SEQUENCE [LARGE SCALE GENOMIC DNA]</scope>
    <source>
        <strain evidence="2 3">ATCC 38327</strain>
    </source>
</reference>
<dbReference type="EMBL" id="GG745358">
    <property type="protein sequence ID" value="KNE68906.1"/>
    <property type="molecule type" value="Genomic_DNA"/>
</dbReference>